<feature type="domain" description="ABC transmembrane type-1" evidence="13">
    <location>
        <begin position="23"/>
        <end position="299"/>
    </location>
</feature>
<dbReference type="GO" id="GO:0030256">
    <property type="term" value="C:type I protein secretion system complex"/>
    <property type="evidence" value="ECO:0007669"/>
    <property type="project" value="InterPro"/>
</dbReference>
<keyword evidence="4 11" id="KW-0812">Transmembrane</keyword>
<feature type="transmembrane region" description="Helical" evidence="11">
    <location>
        <begin position="56"/>
        <end position="76"/>
    </location>
</feature>
<evidence type="ECO:0000256" key="9">
    <source>
        <dbReference type="ARBA" id="ARBA00024722"/>
    </source>
</evidence>
<dbReference type="PANTHER" id="PTHR43394:SF1">
    <property type="entry name" value="ATP-BINDING CASSETTE SUB-FAMILY B MEMBER 10, MITOCHONDRIAL"/>
    <property type="match status" value="1"/>
</dbReference>
<dbReference type="SUPFAM" id="SSF90123">
    <property type="entry name" value="ABC transporter transmembrane region"/>
    <property type="match status" value="1"/>
</dbReference>
<feature type="transmembrane region" description="Helical" evidence="11">
    <location>
        <begin position="21"/>
        <end position="44"/>
    </location>
</feature>
<dbReference type="InterPro" id="IPR011527">
    <property type="entry name" value="ABC1_TM_dom"/>
</dbReference>
<dbReference type="InterPro" id="IPR039421">
    <property type="entry name" value="Type_1_exporter"/>
</dbReference>
<dbReference type="GO" id="GO:0006508">
    <property type="term" value="P:proteolysis"/>
    <property type="evidence" value="ECO:0007669"/>
    <property type="project" value="UniProtKB-KW"/>
</dbReference>
<feature type="region of interest" description="Disordered" evidence="10">
    <location>
        <begin position="556"/>
        <end position="578"/>
    </location>
</feature>
<dbReference type="GO" id="GO:0030253">
    <property type="term" value="P:protein secretion by the type I secretion system"/>
    <property type="evidence" value="ECO:0007669"/>
    <property type="project" value="InterPro"/>
</dbReference>
<dbReference type="InterPro" id="IPR027417">
    <property type="entry name" value="P-loop_NTPase"/>
</dbReference>
<keyword evidence="15" id="KW-1185">Reference proteome</keyword>
<protein>
    <submittedName>
        <fullName evidence="14">Protease</fullName>
    </submittedName>
</protein>
<dbReference type="InterPro" id="IPR036640">
    <property type="entry name" value="ABC1_TM_sf"/>
</dbReference>
<evidence type="ECO:0000256" key="3">
    <source>
        <dbReference type="ARBA" id="ARBA00022597"/>
    </source>
</evidence>
<gene>
    <name evidence="14" type="ORF">A4A58_24125</name>
</gene>
<dbReference type="InterPro" id="IPR003439">
    <property type="entry name" value="ABC_transporter-like_ATP-bd"/>
</dbReference>
<dbReference type="Gene3D" id="3.40.50.300">
    <property type="entry name" value="P-loop containing nucleotide triphosphate hydrolases"/>
    <property type="match status" value="1"/>
</dbReference>
<evidence type="ECO:0000256" key="7">
    <source>
        <dbReference type="ARBA" id="ARBA00022989"/>
    </source>
</evidence>
<dbReference type="AlphaFoldDB" id="A0A161RM90"/>
<reference evidence="14 15" key="1">
    <citation type="submission" date="2016-03" db="EMBL/GenBank/DDBJ databases">
        <title>Microsymbionts genomes from the relict species Vavilovia formosa (Stev.) Fed.</title>
        <authorList>
            <person name="Kopat V."/>
            <person name="Chirak E."/>
            <person name="Kimeklis A."/>
            <person name="Andronov E."/>
        </authorList>
    </citation>
    <scope>NUCLEOTIDE SEQUENCE [LARGE SCALE GENOMIC DNA]</scope>
    <source>
        <strain evidence="14 15">Vaf07</strain>
    </source>
</reference>
<feature type="transmembrane region" description="Helical" evidence="11">
    <location>
        <begin position="127"/>
        <end position="149"/>
    </location>
</feature>
<dbReference type="Gene3D" id="1.20.1560.10">
    <property type="entry name" value="ABC transporter type 1, transmembrane domain"/>
    <property type="match status" value="1"/>
</dbReference>
<evidence type="ECO:0000313" key="15">
    <source>
        <dbReference type="Proteomes" id="UP000076574"/>
    </source>
</evidence>
<evidence type="ECO:0000256" key="11">
    <source>
        <dbReference type="SAM" id="Phobius"/>
    </source>
</evidence>
<dbReference type="RefSeq" id="WP_068731323.1">
    <property type="nucleotide sequence ID" value="NZ_LVYV01000005.1"/>
</dbReference>
<dbReference type="Pfam" id="PF00005">
    <property type="entry name" value="ABC_tran"/>
    <property type="match status" value="1"/>
</dbReference>
<dbReference type="NCBIfam" id="TIGR01842">
    <property type="entry name" value="type_I_sec_PrtD"/>
    <property type="match status" value="1"/>
</dbReference>
<dbReference type="PROSITE" id="PS00211">
    <property type="entry name" value="ABC_TRANSPORTER_1"/>
    <property type="match status" value="1"/>
</dbReference>
<evidence type="ECO:0000256" key="5">
    <source>
        <dbReference type="ARBA" id="ARBA00022741"/>
    </source>
</evidence>
<evidence type="ECO:0000256" key="2">
    <source>
        <dbReference type="ARBA" id="ARBA00005417"/>
    </source>
</evidence>
<keyword evidence="6" id="KW-0067">ATP-binding</keyword>
<dbReference type="PROSITE" id="PS50893">
    <property type="entry name" value="ABC_TRANSPORTER_2"/>
    <property type="match status" value="1"/>
</dbReference>
<comment type="function">
    <text evidence="9">Involved in beta-(1--&gt;2)glucan export. Transmembrane domains (TMD) form a pore in the inner membrane and the ATP-binding domain (NBD) is responsible for energy generation.</text>
</comment>
<evidence type="ECO:0000256" key="6">
    <source>
        <dbReference type="ARBA" id="ARBA00022840"/>
    </source>
</evidence>
<keyword evidence="3" id="KW-0762">Sugar transport</keyword>
<proteinExistence type="inferred from homology"/>
<dbReference type="Proteomes" id="UP000076574">
    <property type="component" value="Unassembled WGS sequence"/>
</dbReference>
<dbReference type="SMART" id="SM00382">
    <property type="entry name" value="AAA"/>
    <property type="match status" value="1"/>
</dbReference>
<evidence type="ECO:0000256" key="8">
    <source>
        <dbReference type="ARBA" id="ARBA00023136"/>
    </source>
</evidence>
<dbReference type="InterPro" id="IPR017871">
    <property type="entry name" value="ABC_transporter-like_CS"/>
</dbReference>
<dbReference type="SUPFAM" id="SSF52540">
    <property type="entry name" value="P-loop containing nucleoside triphosphate hydrolases"/>
    <property type="match status" value="1"/>
</dbReference>
<keyword evidence="8 11" id="KW-0472">Membrane</keyword>
<dbReference type="PROSITE" id="PS50929">
    <property type="entry name" value="ABC_TM1F"/>
    <property type="match status" value="1"/>
</dbReference>
<keyword evidence="7 11" id="KW-1133">Transmembrane helix</keyword>
<evidence type="ECO:0000259" key="12">
    <source>
        <dbReference type="PROSITE" id="PS50893"/>
    </source>
</evidence>
<comment type="subcellular location">
    <subcellularLocation>
        <location evidence="1">Cell membrane</location>
        <topology evidence="1">Multi-pass membrane protein</topology>
    </subcellularLocation>
</comment>
<dbReference type="EMBL" id="LVYV01000005">
    <property type="protein sequence ID" value="KZD24228.1"/>
    <property type="molecule type" value="Genomic_DNA"/>
</dbReference>
<dbReference type="GO" id="GO:0005886">
    <property type="term" value="C:plasma membrane"/>
    <property type="evidence" value="ECO:0007669"/>
    <property type="project" value="UniProtKB-SubCell"/>
</dbReference>
<keyword evidence="14" id="KW-0645">Protease</keyword>
<dbReference type="PANTHER" id="PTHR43394">
    <property type="entry name" value="ATP-DEPENDENT PERMEASE MDL1, MITOCHONDRIAL"/>
    <property type="match status" value="1"/>
</dbReference>
<dbReference type="STRING" id="943830.A4A58_24125"/>
<keyword evidence="14" id="KW-0378">Hydrolase</keyword>
<keyword evidence="5" id="KW-0547">Nucleotide-binding</keyword>
<dbReference type="GO" id="GO:0015421">
    <property type="term" value="F:ABC-type oligopeptide transporter activity"/>
    <property type="evidence" value="ECO:0007669"/>
    <property type="project" value="TreeGrafter"/>
</dbReference>
<comment type="similarity">
    <text evidence="2">Belongs to the ABC transporter superfamily.</text>
</comment>
<evidence type="ECO:0000256" key="1">
    <source>
        <dbReference type="ARBA" id="ARBA00004651"/>
    </source>
</evidence>
<dbReference type="InterPro" id="IPR010128">
    <property type="entry name" value="ATPase_T1SS_PrtD-like"/>
</dbReference>
<dbReference type="GO" id="GO:0008233">
    <property type="term" value="F:peptidase activity"/>
    <property type="evidence" value="ECO:0007669"/>
    <property type="project" value="UniProtKB-KW"/>
</dbReference>
<comment type="caution">
    <text evidence="14">The sequence shown here is derived from an EMBL/GenBank/DDBJ whole genome shotgun (WGS) entry which is preliminary data.</text>
</comment>
<evidence type="ECO:0000313" key="14">
    <source>
        <dbReference type="EMBL" id="KZD24228.1"/>
    </source>
</evidence>
<dbReference type="InterPro" id="IPR003593">
    <property type="entry name" value="AAA+_ATPase"/>
</dbReference>
<name>A0A161RM90_9BRAD</name>
<organism evidence="14 15">
    <name type="scientific">Tardiphaga robiniae</name>
    <dbReference type="NCBI Taxonomy" id="943830"/>
    <lineage>
        <taxon>Bacteria</taxon>
        <taxon>Pseudomonadati</taxon>
        <taxon>Pseudomonadota</taxon>
        <taxon>Alphaproteobacteria</taxon>
        <taxon>Hyphomicrobiales</taxon>
        <taxon>Nitrobacteraceae</taxon>
        <taxon>Tardiphaga</taxon>
    </lineage>
</organism>
<evidence type="ECO:0000256" key="10">
    <source>
        <dbReference type="SAM" id="MobiDB-lite"/>
    </source>
</evidence>
<feature type="domain" description="ABC transporter" evidence="12">
    <location>
        <begin position="330"/>
        <end position="566"/>
    </location>
</feature>
<dbReference type="GO" id="GO:0005524">
    <property type="term" value="F:ATP binding"/>
    <property type="evidence" value="ECO:0007669"/>
    <property type="project" value="UniProtKB-KW"/>
</dbReference>
<feature type="transmembrane region" description="Helical" evidence="11">
    <location>
        <begin position="155"/>
        <end position="173"/>
    </location>
</feature>
<keyword evidence="3" id="KW-0813">Transport</keyword>
<dbReference type="GO" id="GO:0016887">
    <property type="term" value="F:ATP hydrolysis activity"/>
    <property type="evidence" value="ECO:0007669"/>
    <property type="project" value="InterPro"/>
</dbReference>
<sequence>MRLAHSARAESVVSAVPGRSTLVWVVVFSVSANILLLVLPFYSIEIFDRVISSGSIETLIGLTSLGIAALIFSAFFDVIRFRLLSRFAVTFEQRIAPLILEATIADPARRREGSTHDLVKVRELRNFFSGGAVITLVDAPFLPVFILILFLIHPYYGTIALTGAVVLSIMGYVSSCIARAEVNEASGAAARCQTLMDGIVRHGNFIRAMGWTGGAIRAFMRANDEALSPVVRASERVAAIASAARMVRSTLQVLSIGCGAWLVLQNEVLAGSLIASSIMVSRTLQPMESLISAWRGVTAAQEAWKRVSAAATWVLKQPHRTRLTPPNGLLELNGVGFTNPQARRSILRGIAFRCRPREIVVVVGPTGAGKSTLLRIAAALEKPSVGEIRLDNALLESWHPDQLGSYIGYLPQDVELLAGTVAEAISGFEDSPRDEDIVMAATLAGAHQMILALPAGYQTQIGRDGHRLSGGQRQRIGLARAFFGNRKLILLDEPNANLDPDGEAALCAAILSARSQGATFLIVTHRPRLLTIADHVLLLRDGTQVAFGPVSEVLPSNTAGLPSRRGPRQPDRPQLLSG</sequence>
<evidence type="ECO:0000259" key="13">
    <source>
        <dbReference type="PROSITE" id="PS50929"/>
    </source>
</evidence>
<evidence type="ECO:0000256" key="4">
    <source>
        <dbReference type="ARBA" id="ARBA00022692"/>
    </source>
</evidence>
<accession>A0A161RM90</accession>
<dbReference type="OrthoDB" id="9808328at2"/>